<comment type="caution">
    <text evidence="2">The sequence shown here is derived from an EMBL/GenBank/DDBJ whole genome shotgun (WGS) entry which is preliminary data.</text>
</comment>
<reference evidence="2" key="2">
    <citation type="journal article" date="2020" name="Microorganisms">
        <title>Reliable Identification of Environmental Pseudomonas Isolates Using the rpoD Gene.</title>
        <authorList>
            <consortium name="The Broad Institute Genome Sequencing Platform"/>
            <person name="Girard L."/>
            <person name="Lood C."/>
            <person name="Rokni-Zadeh H."/>
            <person name="van Noort V."/>
            <person name="Lavigne R."/>
            <person name="De Mot R."/>
        </authorList>
    </citation>
    <scope>NUCLEOTIDE SEQUENCE</scope>
    <source>
        <strain evidence="2">SWRI10</strain>
    </source>
</reference>
<dbReference type="RefSeq" id="WP_186553331.1">
    <property type="nucleotide sequence ID" value="NZ_JABWRE020000001.1"/>
</dbReference>
<dbReference type="Proteomes" id="UP000599879">
    <property type="component" value="Unassembled WGS sequence"/>
</dbReference>
<keyword evidence="1" id="KW-0472">Membrane</keyword>
<dbReference type="AlphaFoldDB" id="A0A923FWI6"/>
<reference evidence="2" key="3">
    <citation type="submission" date="2020-07" db="EMBL/GenBank/DDBJ databases">
        <authorList>
            <person name="Lood C."/>
            <person name="Girard L."/>
        </authorList>
    </citation>
    <scope>NUCLEOTIDE SEQUENCE</scope>
    <source>
        <strain evidence="2">SWRI10</strain>
    </source>
</reference>
<evidence type="ECO:0000313" key="4">
    <source>
        <dbReference type="EMBL" id="MFK5732344.1"/>
    </source>
</evidence>
<reference evidence="4" key="5">
    <citation type="submission" date="2021-07" db="EMBL/GenBank/DDBJ databases">
        <authorList>
            <person name="Wevar Oller A.L."/>
            <person name="Talano M.A."/>
            <person name="Torres Tejerizo G.A."/>
            <person name="Agostini E."/>
        </authorList>
    </citation>
    <scope>NUCLEOTIDE SEQUENCE</scope>
    <source>
        <strain evidence="4">AW4</strain>
    </source>
</reference>
<keyword evidence="5" id="KW-1185">Reference proteome</keyword>
<keyword evidence="1" id="KW-1133">Transmembrane helix</keyword>
<dbReference type="EMBL" id="JAHWXS010000002">
    <property type="protein sequence ID" value="MFK5732344.1"/>
    <property type="molecule type" value="Genomic_DNA"/>
</dbReference>
<feature type="transmembrane region" description="Helical" evidence="1">
    <location>
        <begin position="26"/>
        <end position="46"/>
    </location>
</feature>
<dbReference type="EMBL" id="JABWRE020000001">
    <property type="protein sequence ID" value="MBV4536005.1"/>
    <property type="molecule type" value="Genomic_DNA"/>
</dbReference>
<dbReference type="Proteomes" id="UP001621534">
    <property type="component" value="Unassembled WGS sequence"/>
</dbReference>
<proteinExistence type="predicted"/>
<name>A0A923FWI6_9PSED</name>
<evidence type="ECO:0000256" key="1">
    <source>
        <dbReference type="SAM" id="Phobius"/>
    </source>
</evidence>
<keyword evidence="1" id="KW-0812">Transmembrane</keyword>
<reference evidence="3" key="4">
    <citation type="submission" date="2021-06" db="EMBL/GenBank/DDBJ databases">
        <title>Updating the genus Pseudomonas: Description of 43 new species and partition of the Pseudomonas putida group.</title>
        <authorList>
            <person name="Girard L."/>
            <person name="Lood C."/>
            <person name="Vandamme P."/>
            <person name="Rokni-Zadeh H."/>
            <person name="Van Noort V."/>
            <person name="Hofte M."/>
            <person name="Lavigne R."/>
            <person name="De Mot R."/>
        </authorList>
    </citation>
    <scope>NUCLEOTIDE SEQUENCE</scope>
    <source>
        <strain evidence="3">SWRI10</strain>
    </source>
</reference>
<evidence type="ECO:0000313" key="3">
    <source>
        <dbReference type="EMBL" id="MBV4536005.1"/>
    </source>
</evidence>
<accession>A0A923FWI6</accession>
<feature type="transmembrane region" description="Helical" evidence="1">
    <location>
        <begin position="75"/>
        <end position="96"/>
    </location>
</feature>
<gene>
    <name evidence="3" type="ORF">HU737_008450</name>
    <name evidence="2" type="ORF">HU737_03605</name>
    <name evidence="4" type="ORF">KW869_02330</name>
</gene>
<organism evidence="2">
    <name type="scientific">Pseudomonas urmiensis</name>
    <dbReference type="NCBI Taxonomy" id="2745493"/>
    <lineage>
        <taxon>Bacteria</taxon>
        <taxon>Pseudomonadati</taxon>
        <taxon>Pseudomonadota</taxon>
        <taxon>Gammaproteobacteria</taxon>
        <taxon>Pseudomonadales</taxon>
        <taxon>Pseudomonadaceae</taxon>
        <taxon>Pseudomonas</taxon>
    </lineage>
</organism>
<evidence type="ECO:0000313" key="2">
    <source>
        <dbReference type="EMBL" id="MBC3439754.1"/>
    </source>
</evidence>
<evidence type="ECO:0000313" key="5">
    <source>
        <dbReference type="Proteomes" id="UP001621534"/>
    </source>
</evidence>
<reference evidence="4 5" key="1">
    <citation type="journal article" date="2012" name="Plant Soil">
        <title>Screening of plant growth-promoting traits in arsenic-resistant bacteria isolated from the rhizosphere of soybean plants from Argentinean agricultural soil.</title>
        <authorList>
            <person name="Wevar Oller A.L."/>
            <person name="Talano M.A."/>
            <person name="Agostini E."/>
        </authorList>
    </citation>
    <scope>NUCLEOTIDE SEQUENCE [LARGE SCALE GENOMIC DNA]</scope>
    <source>
        <strain evidence="4 5">AW4</strain>
    </source>
</reference>
<protein>
    <submittedName>
        <fullName evidence="2">Uncharacterized protein</fullName>
    </submittedName>
</protein>
<sequence>MQQTSTEVPVTGQLVGTYRYGKGLKIFTIVFSLALLILAGLIVYFATTLPVNSSGPVTFTTPSGSTMRFNGNVSMLYYTGALLAFIAVGIAALYAWHSRYRHSSYELYEQGIAYTTKGVRTYVPFTEIEHLYLFASGQTMFSGMITNLAFRRNASEPFHRVIEPLKRFFEFQQLFRELYLDARQPAVLQTLHSGGTVTFEYADTSQVWRKRVSGNFLDIKTLPIVVSRDYLQVQGSQVSMASLRSVDTSAWSEKVVIKDASGKPVLSTVATGILNMDLFLNTLALLMETSVEQTAEHTA</sequence>
<dbReference type="EMBL" id="JABWRE010000002">
    <property type="protein sequence ID" value="MBC3439754.1"/>
    <property type="molecule type" value="Genomic_DNA"/>
</dbReference>